<reference evidence="3 4" key="1">
    <citation type="submission" date="2019-01" db="EMBL/GenBank/DDBJ databases">
        <title>Chengkuizengella sp. nov., isolated from deep-sea sediment of East Pacific Ocean.</title>
        <authorList>
            <person name="Yang J."/>
            <person name="Lai Q."/>
            <person name="Shao Z."/>
        </authorList>
    </citation>
    <scope>NUCLEOTIDE SEQUENCE [LARGE SCALE GENOMIC DNA]</scope>
    <source>
        <strain evidence="3 4">YPA3-1-1</strain>
    </source>
</reference>
<dbReference type="GO" id="GO:0022857">
    <property type="term" value="F:transmembrane transporter activity"/>
    <property type="evidence" value="ECO:0007669"/>
    <property type="project" value="InterPro"/>
</dbReference>
<comment type="subcellular location">
    <subcellularLocation>
        <location evidence="1">Cell membrane</location>
        <topology evidence="1">Multi-pass membrane protein</topology>
    </subcellularLocation>
</comment>
<evidence type="ECO:0000313" key="4">
    <source>
        <dbReference type="Proteomes" id="UP000448943"/>
    </source>
</evidence>
<dbReference type="InterPro" id="IPR011701">
    <property type="entry name" value="MFS"/>
</dbReference>
<comment type="caution">
    <text evidence="3">The sequence shown here is derived from an EMBL/GenBank/DDBJ whole genome shotgun (WGS) entry which is preliminary data.</text>
</comment>
<dbReference type="InterPro" id="IPR052528">
    <property type="entry name" value="Sugar_transport-like"/>
</dbReference>
<proteinExistence type="predicted"/>
<evidence type="ECO:0000256" key="2">
    <source>
        <dbReference type="SAM" id="Phobius"/>
    </source>
</evidence>
<feature type="transmembrane region" description="Helical" evidence="2">
    <location>
        <begin position="111"/>
        <end position="130"/>
    </location>
</feature>
<feature type="transmembrane region" description="Helical" evidence="2">
    <location>
        <begin position="284"/>
        <end position="302"/>
    </location>
</feature>
<keyword evidence="2" id="KW-1133">Transmembrane helix</keyword>
<dbReference type="EMBL" id="SIJB01000009">
    <property type="protein sequence ID" value="NBI28115.1"/>
    <property type="molecule type" value="Genomic_DNA"/>
</dbReference>
<feature type="transmembrane region" description="Helical" evidence="2">
    <location>
        <begin position="205"/>
        <end position="224"/>
    </location>
</feature>
<dbReference type="OrthoDB" id="2086294at2"/>
<dbReference type="PANTHER" id="PTHR23526:SF2">
    <property type="entry name" value="MAJOR FACILITATOR SUPERFAMILY (MFS) PROFILE DOMAIN-CONTAINING PROTEIN"/>
    <property type="match status" value="1"/>
</dbReference>
<feature type="transmembrane region" description="Helical" evidence="2">
    <location>
        <begin position="47"/>
        <end position="72"/>
    </location>
</feature>
<dbReference type="AlphaFoldDB" id="A0A6N9PZT2"/>
<organism evidence="3 4">
    <name type="scientific">Chengkuizengella marina</name>
    <dbReference type="NCBI Taxonomy" id="2507566"/>
    <lineage>
        <taxon>Bacteria</taxon>
        <taxon>Bacillati</taxon>
        <taxon>Bacillota</taxon>
        <taxon>Bacilli</taxon>
        <taxon>Bacillales</taxon>
        <taxon>Paenibacillaceae</taxon>
        <taxon>Chengkuizengella</taxon>
    </lineage>
</organism>
<feature type="transmembrane region" description="Helical" evidence="2">
    <location>
        <begin position="136"/>
        <end position="159"/>
    </location>
</feature>
<keyword evidence="4" id="KW-1185">Reference proteome</keyword>
<dbReference type="Proteomes" id="UP000448943">
    <property type="component" value="Unassembled WGS sequence"/>
</dbReference>
<dbReference type="GO" id="GO:0005886">
    <property type="term" value="C:plasma membrane"/>
    <property type="evidence" value="ECO:0007669"/>
    <property type="project" value="UniProtKB-SubCell"/>
</dbReference>
<dbReference type="Pfam" id="PF07690">
    <property type="entry name" value="MFS_1"/>
    <property type="match status" value="1"/>
</dbReference>
<evidence type="ECO:0000313" key="3">
    <source>
        <dbReference type="EMBL" id="NBI28115.1"/>
    </source>
</evidence>
<sequence>MPMSFEKHYFPNRWIKTKDQQEHSYFQDHGTEDHENHKEGRLTKQAILLLAVHGLFAAANALSGTFVNVYLWKVSNDLSLIGWFSLSHQVVNILTFWLAGKWVKEHNKMNSLRLGVGLSAVFYLFVLLLQKQAVDYVLILGAVQGMAAGFFWLAFNVVYFEITGPHDRDKFNGYAGLLGSGAGMFAPWISGIVITQMKATSGYKIIFSISLIVFVIGVIVSFFLKKREPKGTYQWFDAFQRLKEKNNPWRRTFLALMAQGMREGVFAFIIGLLVYIATRNEMKLGNFSLIVSAVALVSYMFIGKYLKPWNRNRAMFIGTIFMIVVIFPFFWDINYTTLLIFGIGTSIFLPLFTIPMTSTVFDIIGKDNESAQQRVEYVVLREAGLNAGRILGTLIFILIITWSNKPIVLNVFLLCIGSSPLLAWYYMRNLMPTKSNKTINIKQK</sequence>
<protein>
    <submittedName>
        <fullName evidence="3">MFS transporter</fullName>
    </submittedName>
</protein>
<dbReference type="SUPFAM" id="SSF103473">
    <property type="entry name" value="MFS general substrate transporter"/>
    <property type="match status" value="1"/>
</dbReference>
<dbReference type="PANTHER" id="PTHR23526">
    <property type="entry name" value="INTEGRAL MEMBRANE TRANSPORT PROTEIN-RELATED"/>
    <property type="match status" value="1"/>
</dbReference>
<dbReference type="InterPro" id="IPR036259">
    <property type="entry name" value="MFS_trans_sf"/>
</dbReference>
<feature type="transmembrane region" description="Helical" evidence="2">
    <location>
        <begin position="314"/>
        <end position="331"/>
    </location>
</feature>
<feature type="transmembrane region" description="Helical" evidence="2">
    <location>
        <begin position="337"/>
        <end position="363"/>
    </location>
</feature>
<keyword evidence="2" id="KW-0472">Membrane</keyword>
<accession>A0A6N9PZT2</accession>
<evidence type="ECO:0000256" key="1">
    <source>
        <dbReference type="ARBA" id="ARBA00004651"/>
    </source>
</evidence>
<feature type="transmembrane region" description="Helical" evidence="2">
    <location>
        <begin position="253"/>
        <end position="278"/>
    </location>
</feature>
<feature type="transmembrane region" description="Helical" evidence="2">
    <location>
        <begin position="78"/>
        <end position="99"/>
    </location>
</feature>
<keyword evidence="2" id="KW-0812">Transmembrane</keyword>
<name>A0A6N9PZT2_9BACL</name>
<gene>
    <name evidence="3" type="ORF">ERL59_03980</name>
</gene>
<dbReference type="CDD" id="cd06174">
    <property type="entry name" value="MFS"/>
    <property type="match status" value="1"/>
</dbReference>
<feature type="transmembrane region" description="Helical" evidence="2">
    <location>
        <begin position="407"/>
        <end position="427"/>
    </location>
</feature>
<dbReference type="Gene3D" id="1.20.1250.20">
    <property type="entry name" value="MFS general substrate transporter like domains"/>
    <property type="match status" value="2"/>
</dbReference>
<feature type="transmembrane region" description="Helical" evidence="2">
    <location>
        <begin position="171"/>
        <end position="193"/>
    </location>
</feature>